<feature type="transmembrane region" description="Helical" evidence="6">
    <location>
        <begin position="274"/>
        <end position="295"/>
    </location>
</feature>
<evidence type="ECO:0000256" key="3">
    <source>
        <dbReference type="ARBA" id="ARBA00022692"/>
    </source>
</evidence>
<feature type="transmembrane region" description="Helical" evidence="6">
    <location>
        <begin position="339"/>
        <end position="362"/>
    </location>
</feature>
<feature type="transmembrane region" description="Helical" evidence="6">
    <location>
        <begin position="121"/>
        <end position="141"/>
    </location>
</feature>
<dbReference type="STRING" id="414684.RC1_3331"/>
<evidence type="ECO:0000313" key="9">
    <source>
        <dbReference type="Proteomes" id="UP000001591"/>
    </source>
</evidence>
<keyword evidence="3 6" id="KW-0812">Transmembrane</keyword>
<dbReference type="AlphaFoldDB" id="B6IWL8"/>
<dbReference type="OrthoDB" id="9812221at2"/>
<reference evidence="8 9" key="1">
    <citation type="journal article" date="2010" name="BMC Genomics">
        <title>Metabolic flexibility revealed in the genome of the cyst-forming alpha-1 proteobacterium Rhodospirillum centenum.</title>
        <authorList>
            <person name="Lu Y.K."/>
            <person name="Marden J."/>
            <person name="Han M."/>
            <person name="Swingley W.D."/>
            <person name="Mastrian S.D."/>
            <person name="Chowdhury S.R."/>
            <person name="Hao J."/>
            <person name="Helmy T."/>
            <person name="Kim S."/>
            <person name="Kurdoglu A.A."/>
            <person name="Matthies H.J."/>
            <person name="Rollo D."/>
            <person name="Stothard P."/>
            <person name="Blankenship R.E."/>
            <person name="Bauer C.E."/>
            <person name="Touchman J.W."/>
        </authorList>
    </citation>
    <scope>NUCLEOTIDE SEQUENCE [LARGE SCALE GENOMIC DNA]</scope>
    <source>
        <strain evidence="9">ATCC 51521 / SW</strain>
    </source>
</reference>
<dbReference type="InterPro" id="IPR050189">
    <property type="entry name" value="MFS_Efflux_Transporters"/>
</dbReference>
<evidence type="ECO:0000313" key="8">
    <source>
        <dbReference type="EMBL" id="ACJ00692.1"/>
    </source>
</evidence>
<dbReference type="GO" id="GO:0005886">
    <property type="term" value="C:plasma membrane"/>
    <property type="evidence" value="ECO:0007669"/>
    <property type="project" value="UniProtKB-SubCell"/>
</dbReference>
<dbReference type="PANTHER" id="PTHR43124">
    <property type="entry name" value="PURINE EFFLUX PUMP PBUE"/>
    <property type="match status" value="1"/>
</dbReference>
<name>B6IWL8_RHOCS</name>
<feature type="domain" description="Major facilitator superfamily (MFS) profile" evidence="7">
    <location>
        <begin position="1"/>
        <end position="399"/>
    </location>
</feature>
<dbReference type="HOGENOM" id="CLU_001265_61_5_5"/>
<dbReference type="Gene3D" id="1.20.1250.20">
    <property type="entry name" value="MFS general substrate transporter like domains"/>
    <property type="match status" value="1"/>
</dbReference>
<feature type="transmembrane region" description="Helical" evidence="6">
    <location>
        <begin position="250"/>
        <end position="267"/>
    </location>
</feature>
<organism evidence="8 9">
    <name type="scientific">Rhodospirillum centenum (strain ATCC 51521 / SW)</name>
    <dbReference type="NCBI Taxonomy" id="414684"/>
    <lineage>
        <taxon>Bacteria</taxon>
        <taxon>Pseudomonadati</taxon>
        <taxon>Pseudomonadota</taxon>
        <taxon>Alphaproteobacteria</taxon>
        <taxon>Rhodospirillales</taxon>
        <taxon>Rhodospirillaceae</taxon>
        <taxon>Rhodospirillum</taxon>
    </lineage>
</organism>
<feature type="transmembrane region" description="Helical" evidence="6">
    <location>
        <begin position="88"/>
        <end position="109"/>
    </location>
</feature>
<dbReference type="InterPro" id="IPR036259">
    <property type="entry name" value="MFS_trans_sf"/>
</dbReference>
<dbReference type="eggNOG" id="COG2814">
    <property type="taxonomic scope" value="Bacteria"/>
</dbReference>
<accession>B6IWL8</accession>
<dbReference type="InterPro" id="IPR020846">
    <property type="entry name" value="MFS_dom"/>
</dbReference>
<dbReference type="Proteomes" id="UP000001591">
    <property type="component" value="Chromosome"/>
</dbReference>
<dbReference type="EMBL" id="CP000613">
    <property type="protein sequence ID" value="ACJ00692.1"/>
    <property type="molecule type" value="Genomic_DNA"/>
</dbReference>
<feature type="transmembrane region" description="Helical" evidence="6">
    <location>
        <begin position="62"/>
        <end position="82"/>
    </location>
</feature>
<evidence type="ECO:0000256" key="2">
    <source>
        <dbReference type="ARBA" id="ARBA00022475"/>
    </source>
</evidence>
<sequence length="419" mass="43210">MGSVQFVSVLSFMIVMPLGPDFTLALGIPPSHVGWVTASYTLSAALSGIVSALFIDRYDRRPALGIAMTGLVLCNVAAGLAVDLASLMVARAAAGMFGGPAGALAIAVVADNVPPERRGRAMGTVMGGLSVSSVVGLPLSLELARLAGWRSTFFTVAALGLVIVAAALFLLPPQRRHLAEAEAGGAAPAGTGVMAAAASAVMRLLRIAARPNALLALALAAVAIVPGFLVVTNLAVYVQFNLGFPREQLGLLYMIGGAVSFFGMRWTGQAVDRFGSTGVTTVTTLALVTLIYLLYLDWSWLALPVMALVPTWILFNTARMVAQNTAISKVPAAAERAGFMALVQSVTQVSAAAGAVLGAAILDTAPDGRLEHMPTVAGLAIAIGIAGPPLMWALERRLPRSAPESHRVKAAAQVSAPER</sequence>
<dbReference type="PANTHER" id="PTHR43124:SF3">
    <property type="entry name" value="CHLORAMPHENICOL EFFLUX PUMP RV0191"/>
    <property type="match status" value="1"/>
</dbReference>
<evidence type="ECO:0000259" key="7">
    <source>
        <dbReference type="PROSITE" id="PS50850"/>
    </source>
</evidence>
<feature type="transmembrane region" description="Helical" evidence="6">
    <location>
        <begin position="153"/>
        <end position="171"/>
    </location>
</feature>
<proteinExistence type="predicted"/>
<feature type="transmembrane region" description="Helical" evidence="6">
    <location>
        <begin position="301"/>
        <end position="318"/>
    </location>
</feature>
<feature type="transmembrane region" description="Helical" evidence="6">
    <location>
        <begin position="35"/>
        <end position="55"/>
    </location>
</feature>
<keyword evidence="5 6" id="KW-0472">Membrane</keyword>
<feature type="transmembrane region" description="Helical" evidence="6">
    <location>
        <begin position="374"/>
        <end position="394"/>
    </location>
</feature>
<feature type="transmembrane region" description="Helical" evidence="6">
    <location>
        <begin position="213"/>
        <end position="238"/>
    </location>
</feature>
<evidence type="ECO:0000256" key="6">
    <source>
        <dbReference type="SAM" id="Phobius"/>
    </source>
</evidence>
<dbReference type="PROSITE" id="PS50850">
    <property type="entry name" value="MFS"/>
    <property type="match status" value="1"/>
</dbReference>
<dbReference type="SUPFAM" id="SSF103473">
    <property type="entry name" value="MFS general substrate transporter"/>
    <property type="match status" value="1"/>
</dbReference>
<dbReference type="PRINTS" id="PR01035">
    <property type="entry name" value="TCRTETA"/>
</dbReference>
<keyword evidence="4 6" id="KW-1133">Transmembrane helix</keyword>
<evidence type="ECO:0000256" key="4">
    <source>
        <dbReference type="ARBA" id="ARBA00022989"/>
    </source>
</evidence>
<protein>
    <submittedName>
        <fullName evidence="8">Major facilitator superfamily transport protein</fullName>
    </submittedName>
</protein>
<dbReference type="Pfam" id="PF07690">
    <property type="entry name" value="MFS_1"/>
    <property type="match status" value="1"/>
</dbReference>
<dbReference type="InterPro" id="IPR011701">
    <property type="entry name" value="MFS"/>
</dbReference>
<dbReference type="RefSeq" id="WP_012568470.1">
    <property type="nucleotide sequence ID" value="NC_011420.2"/>
</dbReference>
<dbReference type="KEGG" id="rce:RC1_3331"/>
<dbReference type="InterPro" id="IPR001958">
    <property type="entry name" value="Tet-R_TetA/multi-R_MdtG-like"/>
</dbReference>
<evidence type="ECO:0000256" key="1">
    <source>
        <dbReference type="ARBA" id="ARBA00004651"/>
    </source>
</evidence>
<gene>
    <name evidence="8" type="ordered locus">RC1_3331</name>
</gene>
<keyword evidence="9" id="KW-1185">Reference proteome</keyword>
<evidence type="ECO:0000256" key="5">
    <source>
        <dbReference type="ARBA" id="ARBA00023136"/>
    </source>
</evidence>
<keyword evidence="2" id="KW-1003">Cell membrane</keyword>
<dbReference type="GO" id="GO:0022857">
    <property type="term" value="F:transmembrane transporter activity"/>
    <property type="evidence" value="ECO:0007669"/>
    <property type="project" value="InterPro"/>
</dbReference>
<comment type="subcellular location">
    <subcellularLocation>
        <location evidence="1">Cell membrane</location>
        <topology evidence="1">Multi-pass membrane protein</topology>
    </subcellularLocation>
</comment>